<dbReference type="GO" id="GO:0016651">
    <property type="term" value="F:oxidoreductase activity, acting on NAD(P)H"/>
    <property type="evidence" value="ECO:0007669"/>
    <property type="project" value="InterPro"/>
</dbReference>
<dbReference type="STRING" id="858893.H6BNB7"/>
<dbReference type="InterPro" id="IPR011032">
    <property type="entry name" value="GroES-like_sf"/>
</dbReference>
<dbReference type="OMA" id="YCYSAFQ"/>
<dbReference type="Pfam" id="PF08240">
    <property type="entry name" value="ADH_N"/>
    <property type="match status" value="1"/>
</dbReference>
<evidence type="ECO:0000259" key="3">
    <source>
        <dbReference type="SMART" id="SM00829"/>
    </source>
</evidence>
<dbReference type="HOGENOM" id="CLU_026673_16_5_1"/>
<dbReference type="InterPro" id="IPR020843">
    <property type="entry name" value="ER"/>
</dbReference>
<dbReference type="InterPro" id="IPR013154">
    <property type="entry name" value="ADH-like_N"/>
</dbReference>
<dbReference type="PANTHER" id="PTHR45348:SF2">
    <property type="entry name" value="ZINC-TYPE ALCOHOL DEHYDROGENASE-LIKE PROTEIN C2E1P3.01"/>
    <property type="match status" value="1"/>
</dbReference>
<keyword evidence="2" id="KW-0560">Oxidoreductase</keyword>
<dbReference type="OrthoDB" id="48317at2759"/>
<keyword evidence="5" id="KW-1185">Reference proteome</keyword>
<dbReference type="Gene3D" id="3.40.50.720">
    <property type="entry name" value="NAD(P)-binding Rossmann-like Domain"/>
    <property type="match status" value="1"/>
</dbReference>
<dbReference type="eggNOG" id="KOG1198">
    <property type="taxonomic scope" value="Eukaryota"/>
</dbReference>
<dbReference type="Pfam" id="PF00107">
    <property type="entry name" value="ADH_zinc_N"/>
    <property type="match status" value="1"/>
</dbReference>
<dbReference type="AlphaFoldDB" id="H6BNB7"/>
<dbReference type="Proteomes" id="UP000007304">
    <property type="component" value="Unassembled WGS sequence"/>
</dbReference>
<dbReference type="InterPro" id="IPR047122">
    <property type="entry name" value="Trans-enoyl_RdTase-like"/>
</dbReference>
<dbReference type="SMART" id="SM00829">
    <property type="entry name" value="PKS_ER"/>
    <property type="match status" value="1"/>
</dbReference>
<dbReference type="InterPro" id="IPR036291">
    <property type="entry name" value="NAD(P)-bd_dom_sf"/>
</dbReference>
<evidence type="ECO:0000256" key="2">
    <source>
        <dbReference type="ARBA" id="ARBA00023002"/>
    </source>
</evidence>
<dbReference type="EMBL" id="JH226130">
    <property type="protein sequence ID" value="EHY53186.1"/>
    <property type="molecule type" value="Genomic_DNA"/>
</dbReference>
<organism evidence="4 5">
    <name type="scientific">Exophiala dermatitidis (strain ATCC 34100 / CBS 525.76 / NIH/UT8656)</name>
    <name type="common">Black yeast</name>
    <name type="synonym">Wangiella dermatitidis</name>
    <dbReference type="NCBI Taxonomy" id="858893"/>
    <lineage>
        <taxon>Eukaryota</taxon>
        <taxon>Fungi</taxon>
        <taxon>Dikarya</taxon>
        <taxon>Ascomycota</taxon>
        <taxon>Pezizomycotina</taxon>
        <taxon>Eurotiomycetes</taxon>
        <taxon>Chaetothyriomycetidae</taxon>
        <taxon>Chaetothyriales</taxon>
        <taxon>Herpotrichiellaceae</taxon>
        <taxon>Exophiala</taxon>
    </lineage>
</organism>
<protein>
    <submittedName>
        <fullName evidence="4">Oxidoreductase</fullName>
    </submittedName>
</protein>
<dbReference type="GeneID" id="20306023"/>
<dbReference type="SUPFAM" id="SSF51735">
    <property type="entry name" value="NAD(P)-binding Rossmann-fold domains"/>
    <property type="match status" value="1"/>
</dbReference>
<dbReference type="CDD" id="cd08249">
    <property type="entry name" value="enoyl_reductase_like"/>
    <property type="match status" value="1"/>
</dbReference>
<dbReference type="VEuPathDB" id="FungiDB:HMPREF1120_01384"/>
<accession>H6BNB7</accession>
<reference evidence="4" key="1">
    <citation type="submission" date="2011-07" db="EMBL/GenBank/DDBJ databases">
        <title>The Genome Sequence of Exophiala (Wangiella) dermatitidis NIH/UT8656.</title>
        <authorList>
            <consortium name="The Broad Institute Genome Sequencing Platform"/>
            <person name="Cuomo C."/>
            <person name="Wang Z."/>
            <person name="Hunicke-Smith S."/>
            <person name="Szanislo P.J."/>
            <person name="Earl A."/>
            <person name="Young S.K."/>
            <person name="Zeng Q."/>
            <person name="Gargeya S."/>
            <person name="Fitzgerald M."/>
            <person name="Haas B."/>
            <person name="Abouelleil A."/>
            <person name="Alvarado L."/>
            <person name="Arachchi H.M."/>
            <person name="Berlin A."/>
            <person name="Brown A."/>
            <person name="Chapman S.B."/>
            <person name="Chen Z."/>
            <person name="Dunbar C."/>
            <person name="Freedman E."/>
            <person name="Gearin G."/>
            <person name="Gellesch M."/>
            <person name="Goldberg J."/>
            <person name="Griggs A."/>
            <person name="Gujja S."/>
            <person name="Heiman D."/>
            <person name="Howarth C."/>
            <person name="Larson L."/>
            <person name="Lui A."/>
            <person name="MacDonald P.J.P."/>
            <person name="Montmayeur A."/>
            <person name="Murphy C."/>
            <person name="Neiman D."/>
            <person name="Pearson M."/>
            <person name="Priest M."/>
            <person name="Roberts A."/>
            <person name="Saif S."/>
            <person name="Shea T."/>
            <person name="Shenoy N."/>
            <person name="Sisk P."/>
            <person name="Stolte C."/>
            <person name="Sykes S."/>
            <person name="Wortman J."/>
            <person name="Nusbaum C."/>
            <person name="Birren B."/>
        </authorList>
    </citation>
    <scope>NUCLEOTIDE SEQUENCE</scope>
    <source>
        <strain evidence="4">NIH/UT8656</strain>
    </source>
</reference>
<name>H6BNB7_EXODN</name>
<evidence type="ECO:0000256" key="1">
    <source>
        <dbReference type="ARBA" id="ARBA00008072"/>
    </source>
</evidence>
<dbReference type="RefSeq" id="XP_009153647.1">
    <property type="nucleotide sequence ID" value="XM_009155399.1"/>
</dbReference>
<proteinExistence type="inferred from homology"/>
<dbReference type="SUPFAM" id="SSF50129">
    <property type="entry name" value="GroES-like"/>
    <property type="match status" value="1"/>
</dbReference>
<evidence type="ECO:0000313" key="5">
    <source>
        <dbReference type="Proteomes" id="UP000007304"/>
    </source>
</evidence>
<comment type="similarity">
    <text evidence="1">Belongs to the zinc-containing alcohol dehydrogenase family.</text>
</comment>
<gene>
    <name evidence="4" type="ORF">HMPREF1120_01384</name>
</gene>
<dbReference type="PANTHER" id="PTHR45348">
    <property type="entry name" value="HYPOTHETICAL OXIDOREDUCTASE (EUROFUNG)"/>
    <property type="match status" value="1"/>
</dbReference>
<dbReference type="Gene3D" id="3.90.180.10">
    <property type="entry name" value="Medium-chain alcohol dehydrogenases, catalytic domain"/>
    <property type="match status" value="1"/>
</dbReference>
<sequence length="367" mass="39015">MSSLTPTPTNHAAWLPTRQSPTMVVDVAPYTAPETDELVIRARAVAINPADVAIQAKGLLLASDDDYPAILGCDVAGDVVEVHSSLAHAFSTGDRVIGQASPLRTKRKENDKKLYCYSAFQEYVVLKVPFVTKIPASTKLEDATVLPLAVNTSATCLFAPECLGLRLPSGNRTQESPAKEEETETETLLVWGASSSVGSCGVQLATLAGYEVIGVASKKNHDMVRSLGAKLCFDHHDPKMIDDIVRNLQGKRLVGAFDAISTDDTLAAVCDILDRSEGRKLVAAVMPGAEAKATKGVRITTNFAAAANAVTGGLGKSVWTWLGKALDEDRIKCMPLAHVVGHGLQDIQKAVDFLAQGVSAKKLVVEI</sequence>
<feature type="domain" description="Enoyl reductase (ER)" evidence="3">
    <location>
        <begin position="18"/>
        <end position="365"/>
    </location>
</feature>
<dbReference type="InParanoid" id="H6BNB7"/>
<dbReference type="InterPro" id="IPR013149">
    <property type="entry name" value="ADH-like_C"/>
</dbReference>
<evidence type="ECO:0000313" key="4">
    <source>
        <dbReference type="EMBL" id="EHY53186.1"/>
    </source>
</evidence>